<feature type="domain" description="Spermatogenesis-associated protein 20-like TRX" evidence="2">
    <location>
        <begin position="3"/>
        <end position="157"/>
    </location>
</feature>
<dbReference type="EMBL" id="VYQF01000014">
    <property type="protein sequence ID" value="KAA9034572.1"/>
    <property type="molecule type" value="Genomic_DNA"/>
</dbReference>
<evidence type="ECO:0000313" key="4">
    <source>
        <dbReference type="Proteomes" id="UP000326903"/>
    </source>
</evidence>
<dbReference type="InterPro" id="IPR036249">
    <property type="entry name" value="Thioredoxin-like_sf"/>
</dbReference>
<gene>
    <name evidence="3" type="ORF">FW778_21965</name>
</gene>
<dbReference type="Pfam" id="PF03190">
    <property type="entry name" value="Thioredox_DsbH"/>
    <property type="match status" value="1"/>
</dbReference>
<dbReference type="GO" id="GO:0005975">
    <property type="term" value="P:carbohydrate metabolic process"/>
    <property type="evidence" value="ECO:0007669"/>
    <property type="project" value="InterPro"/>
</dbReference>
<reference evidence="3 4" key="1">
    <citation type="submission" date="2019-09" db="EMBL/GenBank/DDBJ databases">
        <title>Draft genome sequence of Ginsengibacter sp. BR5-29.</title>
        <authorList>
            <person name="Im W.-T."/>
        </authorList>
    </citation>
    <scope>NUCLEOTIDE SEQUENCE [LARGE SCALE GENOMIC DNA]</scope>
    <source>
        <strain evidence="3 4">BR5-29</strain>
    </source>
</reference>
<name>A0A5J5IC80_9BACT</name>
<organism evidence="3 4">
    <name type="scientific">Ginsengibacter hankyongi</name>
    <dbReference type="NCBI Taxonomy" id="2607284"/>
    <lineage>
        <taxon>Bacteria</taxon>
        <taxon>Pseudomonadati</taxon>
        <taxon>Bacteroidota</taxon>
        <taxon>Chitinophagia</taxon>
        <taxon>Chitinophagales</taxon>
        <taxon>Chitinophagaceae</taxon>
        <taxon>Ginsengibacter</taxon>
    </lineage>
</organism>
<dbReference type="Proteomes" id="UP000326903">
    <property type="component" value="Unassembled WGS sequence"/>
</dbReference>
<dbReference type="SUPFAM" id="SSF52833">
    <property type="entry name" value="Thioredoxin-like"/>
    <property type="match status" value="1"/>
</dbReference>
<evidence type="ECO:0000256" key="1">
    <source>
        <dbReference type="SAM" id="Coils"/>
    </source>
</evidence>
<feature type="coiled-coil region" evidence="1">
    <location>
        <begin position="137"/>
        <end position="164"/>
    </location>
</feature>
<dbReference type="Gene3D" id="3.40.30.10">
    <property type="entry name" value="Glutaredoxin"/>
    <property type="match status" value="1"/>
</dbReference>
<dbReference type="InterPro" id="IPR024705">
    <property type="entry name" value="Ssp411"/>
</dbReference>
<dbReference type="PIRSF" id="PIRSF006402">
    <property type="entry name" value="UCP006402_thioredoxin"/>
    <property type="match status" value="1"/>
</dbReference>
<proteinExistence type="predicted"/>
<dbReference type="CDD" id="cd02955">
    <property type="entry name" value="SSP411"/>
    <property type="match status" value="1"/>
</dbReference>
<evidence type="ECO:0000259" key="2">
    <source>
        <dbReference type="Pfam" id="PF03190"/>
    </source>
</evidence>
<dbReference type="AlphaFoldDB" id="A0A5J5IC80"/>
<dbReference type="PANTHER" id="PTHR42899:SF1">
    <property type="entry name" value="SPERMATOGENESIS-ASSOCIATED PROTEIN 20"/>
    <property type="match status" value="1"/>
</dbReference>
<dbReference type="PANTHER" id="PTHR42899">
    <property type="entry name" value="SPERMATOGENESIS-ASSOCIATED PROTEIN 20"/>
    <property type="match status" value="1"/>
</dbReference>
<dbReference type="InterPro" id="IPR004879">
    <property type="entry name" value="Ssp411-like_TRX"/>
</dbReference>
<protein>
    <submittedName>
        <fullName evidence="3">Thioredoxin domain-containing protein</fullName>
    </submittedName>
</protein>
<comment type="caution">
    <text evidence="3">The sequence shown here is derived from an EMBL/GenBank/DDBJ whole genome shotgun (WGS) entry which is preliminary data.</text>
</comment>
<dbReference type="InterPro" id="IPR008928">
    <property type="entry name" value="6-hairpin_glycosidase_sf"/>
</dbReference>
<sequence>MYTNALIHETSPYLLQHAHNPVDWYPWGDEALAKAKKENKMLLISVGYAACHWCHVMEHESYEDTVVANIMNKNFVCIKVDREERPDVDQVYMNAAYLINGNGGWPLNALVMPDGKPFFAGTYFPKDKWIQLLKYFSDLYKNQKQKLEEQADHLSKGINDIENVPKNTTSVSFSAITLDDMFSTLSQRIDMDKGGTKGSMKFPMPAIWEYLLQYYYFNKNTNALKAVEITLQHMAYGGIYDQVGGGFSRYATDPNWHAPHFEKMLYDNAQLVSLYSHAFQLTKNSLYKRIVYETIAFVKRELTSPEGGFYSSLDADSEGEEGKFYVWSKDEIKEILGSDAEIFSDYFGITSKGNWEPGKNIPDIIEGEKDIEKKYDLSADQLQNKIDELKLQVLKARGKRIRPQTDDKILTAWNALMTKGLIDAYEAFDEKDFLQMAETNIGFLLKNISTKENALYRNYKNGKATIPAFLDDYSFMISALIDYYQVNFNENYLQKANDLTQYVEQHFYDKTTGMYFYTDDQHSNLIARKMEVPDNVIPSSNSEMAKNLLLLGLYFENNSYESQSAQLVKNVIDDIKKNPSYYSNWAQVVALQIKPPYEVAILGNDWQQKLSEFHKQYLPNTIYLGGVNEGNLSLLQNKLVSGKTFIYVCENKTCQLPVESVEAAMKQIK</sequence>
<dbReference type="Gene3D" id="1.50.10.20">
    <property type="match status" value="1"/>
</dbReference>
<feature type="coiled-coil region" evidence="1">
    <location>
        <begin position="372"/>
        <end position="399"/>
    </location>
</feature>
<accession>A0A5J5IC80</accession>
<keyword evidence="1" id="KW-0175">Coiled coil</keyword>
<keyword evidence="4" id="KW-1185">Reference proteome</keyword>
<evidence type="ECO:0000313" key="3">
    <source>
        <dbReference type="EMBL" id="KAA9034572.1"/>
    </source>
</evidence>
<dbReference type="SUPFAM" id="SSF48208">
    <property type="entry name" value="Six-hairpin glycosidases"/>
    <property type="match status" value="1"/>
</dbReference>